<dbReference type="Proteomes" id="UP000216188">
    <property type="component" value="Unassembled WGS sequence"/>
</dbReference>
<reference evidence="1 2" key="1">
    <citation type="submission" date="2017-07" db="EMBL/GenBank/DDBJ databases">
        <title>Phylogenetic study on the rhizospheric bacterium Ochrobactrum sp. A44.</title>
        <authorList>
            <person name="Krzyzanowska D.M."/>
            <person name="Ossowicki A."/>
            <person name="Rajewska M."/>
            <person name="Maciag T."/>
            <person name="Kaczynski Z."/>
            <person name="Czerwicka M."/>
            <person name="Jafra S."/>
        </authorList>
    </citation>
    <scope>NUCLEOTIDE SEQUENCE [LARGE SCALE GENOMIC DNA]</scope>
    <source>
        <strain evidence="1 2">CCUG 30717</strain>
    </source>
</reference>
<keyword evidence="2" id="KW-1185">Reference proteome</keyword>
<evidence type="ECO:0000313" key="2">
    <source>
        <dbReference type="Proteomes" id="UP000216188"/>
    </source>
</evidence>
<dbReference type="EMBL" id="NNRM01000014">
    <property type="protein sequence ID" value="OYR28531.1"/>
    <property type="molecule type" value="Genomic_DNA"/>
</dbReference>
<comment type="caution">
    <text evidence="1">The sequence shown here is derived from an EMBL/GenBank/DDBJ whole genome shotgun (WGS) entry which is preliminary data.</text>
</comment>
<sequence length="656" mass="71946">MIADRSNDAQSISIELDMLRAVIARLVPERGGPTPRRPIEIDEDQGPSVDEVIAATAALANSAADPHVDATVVMKLLDLIEAFCRNGMHIDTIRTRVTAHVERRWPYFVESLVDWALESYQSSSVFSAFPKLRSEAALFNRLAASIATRQHYAFQLERVLDELAPNAISVARALVAALVERGNRDRDDLALATSLFCALGRGMGWTAWVSLQAILHVRPDYAGPHATFEREGDRSKYSQETIHHRLEMAQAIEAMAKVRDVASLLLELFGQGVGWHDRGLLNRPAETRAAFVDNLRAAIGHNPQLRQAVIEALLWSADGRAADLAQFAAVALAQPEDRSALLELERHPVRVVQHATRAVRAAKFGKQLGTGALPAGGSLLQAVVTLDSGVASAAEPARTWLGDRAVERLIEQTIARVEAKYAEEYANHGDEGEDRLLSSLFRELALRFSDLDQALEALARAAAAPHRASVTMEYRNVDRAEEGAKGIRKVKSFSADLCLIVDPMIDGTSLGRRVTLVQAKRLYRNKKARKQPAWSDSFKIDRDQRVHLQEQTPASVYFFHGPPAGGRGVPVIPTHLVADLSEHRGSGTTLSRDVVAVASRSLADWLTYDALALRVGDPYAELVKRARGAPGSLPRPLLDVPTVEVQVALRPRSELH</sequence>
<gene>
    <name evidence="1" type="ORF">CEV34_1110</name>
</gene>
<name>A0A256GPL5_9HYPH</name>
<proteinExistence type="predicted"/>
<evidence type="ECO:0000313" key="1">
    <source>
        <dbReference type="EMBL" id="OYR28531.1"/>
    </source>
</evidence>
<organism evidence="1 2">
    <name type="scientific">Brucella pseudogrignonensis</name>
    <dbReference type="NCBI Taxonomy" id="419475"/>
    <lineage>
        <taxon>Bacteria</taxon>
        <taxon>Pseudomonadati</taxon>
        <taxon>Pseudomonadota</taxon>
        <taxon>Alphaproteobacteria</taxon>
        <taxon>Hyphomicrobiales</taxon>
        <taxon>Brucellaceae</taxon>
        <taxon>Brucella/Ochrobactrum group</taxon>
        <taxon>Brucella</taxon>
    </lineage>
</organism>
<accession>A0A256GPL5</accession>
<dbReference type="AlphaFoldDB" id="A0A256GPL5"/>
<protein>
    <submittedName>
        <fullName evidence="1">Uncharacterized protein</fullName>
    </submittedName>
</protein>